<dbReference type="GO" id="GO:1990023">
    <property type="term" value="C:mitotic spindle midzone"/>
    <property type="evidence" value="ECO:0007669"/>
    <property type="project" value="TreeGrafter"/>
</dbReference>
<comment type="subunit">
    <text evidence="3">Interacts with microtubules.</text>
</comment>
<gene>
    <name evidence="10" type="ORF">GRF29_185g565278</name>
</gene>
<feature type="compositionally biased region" description="Polar residues" evidence="8">
    <location>
        <begin position="512"/>
        <end position="527"/>
    </location>
</feature>
<keyword evidence="6" id="KW-0131">Cell cycle</keyword>
<feature type="compositionally biased region" description="Low complexity" evidence="8">
    <location>
        <begin position="655"/>
        <end position="672"/>
    </location>
</feature>
<feature type="region of interest" description="Disordered" evidence="8">
    <location>
        <begin position="502"/>
        <end position="532"/>
    </location>
</feature>
<proteinExistence type="inferred from homology"/>
<feature type="compositionally biased region" description="Polar residues" evidence="8">
    <location>
        <begin position="602"/>
        <end position="619"/>
    </location>
</feature>
<feature type="compositionally biased region" description="Low complexity" evidence="8">
    <location>
        <begin position="1066"/>
        <end position="1087"/>
    </location>
</feature>
<feature type="region of interest" description="Disordered" evidence="8">
    <location>
        <begin position="549"/>
        <end position="722"/>
    </location>
</feature>
<evidence type="ECO:0000256" key="3">
    <source>
        <dbReference type="ARBA" id="ARBA00011375"/>
    </source>
</evidence>
<dbReference type="EMBL" id="WVTA01000016">
    <property type="protein sequence ID" value="KAK3201300.1"/>
    <property type="molecule type" value="Genomic_DNA"/>
</dbReference>
<dbReference type="PANTHER" id="PTHR21567">
    <property type="entry name" value="CLASP"/>
    <property type="match status" value="1"/>
</dbReference>
<keyword evidence="4" id="KW-0132">Cell division</keyword>
<dbReference type="Gene3D" id="1.25.10.10">
    <property type="entry name" value="Leucine-rich Repeat Variant"/>
    <property type="match status" value="3"/>
</dbReference>
<feature type="region of interest" description="Disordered" evidence="8">
    <location>
        <begin position="865"/>
        <end position="915"/>
    </location>
</feature>
<evidence type="ECO:0000256" key="8">
    <source>
        <dbReference type="SAM" id="MobiDB-lite"/>
    </source>
</evidence>
<dbReference type="SMART" id="SM01349">
    <property type="entry name" value="TOG"/>
    <property type="match status" value="2"/>
</dbReference>
<evidence type="ECO:0000256" key="6">
    <source>
        <dbReference type="ARBA" id="ARBA00022776"/>
    </source>
</evidence>
<evidence type="ECO:0000259" key="9">
    <source>
        <dbReference type="SMART" id="SM01349"/>
    </source>
</evidence>
<feature type="compositionally biased region" description="Polar residues" evidence="8">
    <location>
        <begin position="673"/>
        <end position="691"/>
    </location>
</feature>
<dbReference type="Proteomes" id="UP001280581">
    <property type="component" value="Unassembled WGS sequence"/>
</dbReference>
<dbReference type="GO" id="GO:0090307">
    <property type="term" value="P:mitotic spindle assembly"/>
    <property type="evidence" value="ECO:0007669"/>
    <property type="project" value="TreeGrafter"/>
</dbReference>
<dbReference type="GO" id="GO:0005876">
    <property type="term" value="C:spindle microtubule"/>
    <property type="evidence" value="ECO:0007669"/>
    <property type="project" value="TreeGrafter"/>
</dbReference>
<keyword evidence="5" id="KW-0493">Microtubule</keyword>
<dbReference type="AlphaFoldDB" id="A0AAN6LR94"/>
<dbReference type="InterPro" id="IPR011989">
    <property type="entry name" value="ARM-like"/>
</dbReference>
<dbReference type="GO" id="GO:0005815">
    <property type="term" value="C:microtubule organizing center"/>
    <property type="evidence" value="ECO:0007669"/>
    <property type="project" value="TreeGrafter"/>
</dbReference>
<feature type="compositionally biased region" description="Polar residues" evidence="8">
    <location>
        <begin position="873"/>
        <end position="882"/>
    </location>
</feature>
<dbReference type="PANTHER" id="PTHR21567:SF9">
    <property type="entry name" value="CLIP-ASSOCIATING PROTEIN"/>
    <property type="match status" value="1"/>
</dbReference>
<evidence type="ECO:0000313" key="10">
    <source>
        <dbReference type="EMBL" id="KAK3201300.1"/>
    </source>
</evidence>
<reference evidence="10 11" key="1">
    <citation type="submission" date="2021-02" db="EMBL/GenBank/DDBJ databases">
        <title>Genome assembly of Pseudopithomyces chartarum.</title>
        <authorList>
            <person name="Jauregui R."/>
            <person name="Singh J."/>
            <person name="Voisey C."/>
        </authorList>
    </citation>
    <scope>NUCLEOTIDE SEQUENCE [LARGE SCALE GENOMIC DNA]</scope>
    <source>
        <strain evidence="10 11">AGR01</strain>
    </source>
</reference>
<dbReference type="GO" id="GO:0060172">
    <property type="term" value="P:astral microtubule depolymerization"/>
    <property type="evidence" value="ECO:0007669"/>
    <property type="project" value="TreeGrafter"/>
</dbReference>
<dbReference type="GO" id="GO:0051301">
    <property type="term" value="P:cell division"/>
    <property type="evidence" value="ECO:0007669"/>
    <property type="project" value="UniProtKB-KW"/>
</dbReference>
<comment type="subcellular location">
    <subcellularLocation>
        <location evidence="1">Cytoplasm</location>
        <location evidence="1">Cytoskeleton</location>
        <location evidence="1">Spindle</location>
    </subcellularLocation>
</comment>
<accession>A0AAN6LR94</accession>
<comment type="caution">
    <text evidence="10">The sequence shown here is derived from an EMBL/GenBank/DDBJ whole genome shotgun (WGS) entry which is preliminary data.</text>
</comment>
<dbReference type="InterPro" id="IPR024395">
    <property type="entry name" value="CLASP_N_dom"/>
</dbReference>
<feature type="compositionally biased region" description="Polar residues" evidence="8">
    <location>
        <begin position="562"/>
        <end position="591"/>
    </location>
</feature>
<protein>
    <recommendedName>
        <fullName evidence="9">TOG domain-containing protein</fullName>
    </recommendedName>
</protein>
<keyword evidence="11" id="KW-1185">Reference proteome</keyword>
<evidence type="ECO:0000256" key="7">
    <source>
        <dbReference type="ARBA" id="ARBA00024889"/>
    </source>
</evidence>
<name>A0AAN6LR94_9PLEO</name>
<dbReference type="SUPFAM" id="SSF48371">
    <property type="entry name" value="ARM repeat"/>
    <property type="match status" value="1"/>
</dbReference>
<sequence>MEEQVAALLAALKKPSTNVDTRLQLFTPVKSYIKHQRVPEACQADTFECIRIATSATTSAALVATGLSTLSHFIKRLQLQDQTWVLTSQSARLLPILVDRLGDAREAHRIAAAQLLADLHPLCPLEVEIAIQNALKGPNPRAKEASMPCLVKMNKTQGLPFKSYVPQLVANLEDADPGVREAAKIAVVELFKTAPERAKVDLKKQLVQANVRKTIAAYITSHMDGPGPVEPEVAPPAVRPLPTARAQSLQPETGLADSIMSEAPPPSEPISMDPMQIYTYRELEDIFRDMAPHFEGKESEQNWILRDKDTTKLRRITKGNAPSEFHSVFVVGIKSLLDGILKVATSLRTTMSTNGCQLVQELAKTLGPSIDPWLEVLLQTFVKMCAATKNIAAQNGNATVEAIMTNVSYSKRVVEHVMLASQDKNVQPRTFSSVWVKALIRKHKSQIEHTGLDSFEKILKKGLTDANPKVREAYRSTYWTFALVWPQKAEAIFNTLEKREKNGLEKDPNNPNPSLAASQSSTSNFSKSVGGGGAAARVSLKAKIAEQRRANMGAKGVHERPNSAQASYSPVKSQSAKSLGPRTTSNTTAASVGSGRPPSALGSATKSAVSGNGTGSLMSGTARRPMRRPELHRPATADPYAVRRAGTGKVTPSMTPEKTPAPTTTKKTVAPKSSSRPRAQTQNSPSISPVRSKSRLGEVAAHRKTPSTSSRHGSPAVSPLKDDDFTLVKPFVRSQSHHEPGVVPFRHKQVPDATIDNFAVDGEDDDNFTMVIPNLERPPVQPAQRSPPKPTANTSLLAVASPHVSPLKSPSSIGDISIGSGRSIIRGADTQEEVQVYEDPFVSEEPTAASNESGKPVLEELPLNEKNTEPRHSSQSSDSNIMTGEPAETPRRGHHKTTSTGSIMHTEPAESNGPEVIKNRQLLASGIKKIQSQTVEAHMFRRLQDMIKSNQDIWGPNDEKFSELLLACLEYLQTPGDLLKTPPAKVANLKVQALATIRAMLSLYRKETARHFSRVLCTLLQTKSQYENSSHIATDLEATADEIVRYGQTSECLNAVLALVEGTPASTPVSSPNSKASSISSTSVPSNRSTTMALHTLASLIQISGAKNIPLTEEQTARLGKLAVRCLDDTDADVRKADIDVCVSLHERIGGEKEVFWKAVAGAREQHLNLLTYYLAKRSKA</sequence>
<evidence type="ECO:0000313" key="11">
    <source>
        <dbReference type="Proteomes" id="UP001280581"/>
    </source>
</evidence>
<organism evidence="10 11">
    <name type="scientific">Pseudopithomyces chartarum</name>
    <dbReference type="NCBI Taxonomy" id="1892770"/>
    <lineage>
        <taxon>Eukaryota</taxon>
        <taxon>Fungi</taxon>
        <taxon>Dikarya</taxon>
        <taxon>Ascomycota</taxon>
        <taxon>Pezizomycotina</taxon>
        <taxon>Dothideomycetes</taxon>
        <taxon>Pleosporomycetidae</taxon>
        <taxon>Pleosporales</taxon>
        <taxon>Massarineae</taxon>
        <taxon>Didymosphaeriaceae</taxon>
        <taxon>Pseudopithomyces</taxon>
    </lineage>
</organism>
<dbReference type="InterPro" id="IPR034085">
    <property type="entry name" value="TOG"/>
</dbReference>
<comment type="function">
    <text evidence="7">Microtubule binding protein that promotes the stabilization of dynamic microtubules. Required for mitotic spindle formation.</text>
</comment>
<feature type="domain" description="TOG" evidence="9">
    <location>
        <begin position="279"/>
        <end position="508"/>
    </location>
</feature>
<dbReference type="InterPro" id="IPR016024">
    <property type="entry name" value="ARM-type_fold"/>
</dbReference>
<evidence type="ECO:0000256" key="5">
    <source>
        <dbReference type="ARBA" id="ARBA00022701"/>
    </source>
</evidence>
<evidence type="ECO:0000256" key="4">
    <source>
        <dbReference type="ARBA" id="ARBA00022618"/>
    </source>
</evidence>
<comment type="similarity">
    <text evidence="2">Belongs to the CLASP family.</text>
</comment>
<feature type="region of interest" description="Disordered" evidence="8">
    <location>
        <begin position="1064"/>
        <end position="1087"/>
    </location>
</feature>
<dbReference type="GO" id="GO:0005881">
    <property type="term" value="C:cytoplasmic microtubule"/>
    <property type="evidence" value="ECO:0007669"/>
    <property type="project" value="TreeGrafter"/>
</dbReference>
<feature type="domain" description="TOG" evidence="9">
    <location>
        <begin position="1"/>
        <end position="229"/>
    </location>
</feature>
<dbReference type="GO" id="GO:0008017">
    <property type="term" value="F:microtubule binding"/>
    <property type="evidence" value="ECO:0007669"/>
    <property type="project" value="TreeGrafter"/>
</dbReference>
<evidence type="ECO:0000256" key="1">
    <source>
        <dbReference type="ARBA" id="ARBA00004186"/>
    </source>
</evidence>
<keyword evidence="6" id="KW-0498">Mitosis</keyword>
<dbReference type="Pfam" id="PF12348">
    <property type="entry name" value="CLASP_N"/>
    <property type="match status" value="2"/>
</dbReference>
<evidence type="ECO:0000256" key="2">
    <source>
        <dbReference type="ARBA" id="ARBA00009549"/>
    </source>
</evidence>